<reference evidence="1" key="1">
    <citation type="submission" date="2021-02" db="EMBL/GenBank/DDBJ databases">
        <authorList>
            <person name="Nowell W R."/>
        </authorList>
    </citation>
    <scope>NUCLEOTIDE SEQUENCE</scope>
</reference>
<evidence type="ECO:0000313" key="2">
    <source>
        <dbReference type="Proteomes" id="UP000663868"/>
    </source>
</evidence>
<dbReference type="AlphaFoldDB" id="A0A818VG85"/>
<accession>A0A818VG85</accession>
<protein>
    <submittedName>
        <fullName evidence="1">Uncharacterized protein</fullName>
    </submittedName>
</protein>
<sequence>MPNLIPYLDYNKLMNISSNPPQWLYPNLSWTDRKTLARVDNCPQAGTNRISTLMHDYIKYLSIMNEKFNSTKIPRIQINWNVIEGWEWRDEHCLDLLYEKFNDSKQFDYAYRYVTNPCHEDTQHLKDLVELLCSVNNCPEVVYMDMDLTYITSYSLEVLHMTISFGINLVDQCVEIDNCVAEILSTDHSQIVLNFLINQNIVNKDTHVAIASWTTWLIEIGQQMNELRVGGMAHTANEIFEQVLIPHSFAK</sequence>
<dbReference type="Proteomes" id="UP000663868">
    <property type="component" value="Unassembled WGS sequence"/>
</dbReference>
<gene>
    <name evidence="1" type="ORF">KXQ929_LOCUS11721</name>
</gene>
<dbReference type="EMBL" id="CAJOBB010000584">
    <property type="protein sequence ID" value="CAF3710768.1"/>
    <property type="molecule type" value="Genomic_DNA"/>
</dbReference>
<comment type="caution">
    <text evidence="1">The sequence shown here is derived from an EMBL/GenBank/DDBJ whole genome shotgun (WGS) entry which is preliminary data.</text>
</comment>
<name>A0A818VG85_9BILA</name>
<proteinExistence type="predicted"/>
<organism evidence="1 2">
    <name type="scientific">Adineta steineri</name>
    <dbReference type="NCBI Taxonomy" id="433720"/>
    <lineage>
        <taxon>Eukaryota</taxon>
        <taxon>Metazoa</taxon>
        <taxon>Spiralia</taxon>
        <taxon>Gnathifera</taxon>
        <taxon>Rotifera</taxon>
        <taxon>Eurotatoria</taxon>
        <taxon>Bdelloidea</taxon>
        <taxon>Adinetida</taxon>
        <taxon>Adinetidae</taxon>
        <taxon>Adineta</taxon>
    </lineage>
</organism>
<evidence type="ECO:0000313" key="1">
    <source>
        <dbReference type="EMBL" id="CAF3710768.1"/>
    </source>
</evidence>